<dbReference type="Gene3D" id="1.10.510.10">
    <property type="entry name" value="Transferase(Phosphotransferase) domain 1"/>
    <property type="match status" value="1"/>
</dbReference>
<dbReference type="SUPFAM" id="SSF56112">
    <property type="entry name" value="Protein kinase-like (PK-like)"/>
    <property type="match status" value="1"/>
</dbReference>
<dbReference type="AlphaFoldDB" id="A0A0L8I498"/>
<dbReference type="InterPro" id="IPR008271">
    <property type="entry name" value="Ser/Thr_kinase_AS"/>
</dbReference>
<keyword evidence="5" id="KW-0808">Transferase</keyword>
<evidence type="ECO:0000256" key="5">
    <source>
        <dbReference type="RuleBase" id="RU000304"/>
    </source>
</evidence>
<dbReference type="EC" id="2.7.11.1" evidence="1"/>
<organism evidence="8">
    <name type="scientific">Octopus bimaculoides</name>
    <name type="common">California two-spotted octopus</name>
    <dbReference type="NCBI Taxonomy" id="37653"/>
    <lineage>
        <taxon>Eukaryota</taxon>
        <taxon>Metazoa</taxon>
        <taxon>Spiralia</taxon>
        <taxon>Lophotrochozoa</taxon>
        <taxon>Mollusca</taxon>
        <taxon>Cephalopoda</taxon>
        <taxon>Coleoidea</taxon>
        <taxon>Octopodiformes</taxon>
        <taxon>Octopoda</taxon>
        <taxon>Incirrata</taxon>
        <taxon>Octopodidae</taxon>
        <taxon>Octopus</taxon>
    </lineage>
</organism>
<name>A0A0L8I498_OCTBM</name>
<dbReference type="PROSITE" id="PS00108">
    <property type="entry name" value="PROTEIN_KINASE_ST"/>
    <property type="match status" value="1"/>
</dbReference>
<keyword evidence="3 4" id="KW-0067">ATP-binding</keyword>
<dbReference type="SMART" id="SM00220">
    <property type="entry name" value="S_TKc"/>
    <property type="match status" value="1"/>
</dbReference>
<dbReference type="PANTHER" id="PTHR11909">
    <property type="entry name" value="CASEIN KINASE-RELATED"/>
    <property type="match status" value="1"/>
</dbReference>
<dbReference type="InterPro" id="IPR011009">
    <property type="entry name" value="Kinase-like_dom_sf"/>
</dbReference>
<feature type="binding site" evidence="4">
    <location>
        <position position="90"/>
    </location>
    <ligand>
        <name>ATP</name>
        <dbReference type="ChEBI" id="CHEBI:30616"/>
    </ligand>
</feature>
<dbReference type="InterPro" id="IPR050235">
    <property type="entry name" value="CK1_Ser-Thr_kinase"/>
</dbReference>
<keyword evidence="2 4" id="KW-0547">Nucleotide-binding</keyword>
<sequence length="385" mass="44032">MVMGMRRMVVVVVVGIDSEDDDDDDDDDDDGGDDENGGAGAGGAGASGDSDDDDDDEEFLLGKLVGTGGFGLIYDVIRVESETDEEYVAKIEPIANGPLFNEFHILQKLGHRKTMADYARNKDLTRHLAIPQFVAGGIHDFQGKKYRFIILPKFGDDLRKIFQRYGFFPNKRSVYLIAIQMLDALEYIHQHGYVHADIKAGNILLESNKSVKIKKTTKGYYPVIDRLYLIDYGLAAKYIQNNKHKPYCEASRKAHQGTLFYTSIDAHKGVAQSRRGDLQNLGFCLLEWLTGSLPWRKKTIKDKVKKSKELLMSRLSRVSDEYLKTYFKYVTTMRYEEKPNYEELRLLFNKAVKECSYENVVRMTLRRRTTLHKEQSVSRRTDGFL</sequence>
<comment type="similarity">
    <text evidence="5">Belongs to the protein kinase superfamily.</text>
</comment>
<dbReference type="OrthoDB" id="2687620at2759"/>
<dbReference type="GO" id="GO:0005524">
    <property type="term" value="F:ATP binding"/>
    <property type="evidence" value="ECO:0007669"/>
    <property type="project" value="UniProtKB-UniRule"/>
</dbReference>
<feature type="compositionally biased region" description="Acidic residues" evidence="6">
    <location>
        <begin position="17"/>
        <end position="36"/>
    </location>
</feature>
<evidence type="ECO:0000256" key="6">
    <source>
        <dbReference type="SAM" id="MobiDB-lite"/>
    </source>
</evidence>
<evidence type="ECO:0000313" key="8">
    <source>
        <dbReference type="EMBL" id="KOF96301.1"/>
    </source>
</evidence>
<feature type="region of interest" description="Disordered" evidence="6">
    <location>
        <begin position="15"/>
        <end position="54"/>
    </location>
</feature>
<evidence type="ECO:0000256" key="2">
    <source>
        <dbReference type="ARBA" id="ARBA00022741"/>
    </source>
</evidence>
<dbReference type="STRING" id="37653.A0A0L8I498"/>
<dbReference type="InterPro" id="IPR017441">
    <property type="entry name" value="Protein_kinase_ATP_BS"/>
</dbReference>
<proteinExistence type="inferred from homology"/>
<evidence type="ECO:0000256" key="3">
    <source>
        <dbReference type="ARBA" id="ARBA00022840"/>
    </source>
</evidence>
<dbReference type="GO" id="GO:0004674">
    <property type="term" value="F:protein serine/threonine kinase activity"/>
    <property type="evidence" value="ECO:0007669"/>
    <property type="project" value="UniProtKB-KW"/>
</dbReference>
<dbReference type="PROSITE" id="PS00107">
    <property type="entry name" value="PROTEIN_KINASE_ATP"/>
    <property type="match status" value="1"/>
</dbReference>
<gene>
    <name evidence="8" type="ORF">OCBIM_22035850mg</name>
</gene>
<dbReference type="EMBL" id="KQ416605">
    <property type="protein sequence ID" value="KOF96301.1"/>
    <property type="molecule type" value="Genomic_DNA"/>
</dbReference>
<dbReference type="Pfam" id="PF00069">
    <property type="entry name" value="Pkinase"/>
    <property type="match status" value="1"/>
</dbReference>
<dbReference type="PROSITE" id="PS50011">
    <property type="entry name" value="PROTEIN_KINASE_DOM"/>
    <property type="match status" value="1"/>
</dbReference>
<accession>A0A0L8I498</accession>
<dbReference type="InterPro" id="IPR000719">
    <property type="entry name" value="Prot_kinase_dom"/>
</dbReference>
<reference evidence="8" key="1">
    <citation type="submission" date="2015-07" db="EMBL/GenBank/DDBJ databases">
        <title>MeaNS - Measles Nucleotide Surveillance Program.</title>
        <authorList>
            <person name="Tran T."/>
            <person name="Druce J."/>
        </authorList>
    </citation>
    <scope>NUCLEOTIDE SEQUENCE</scope>
    <source>
        <strain evidence="8">UCB-OBI-ISO-001</strain>
        <tissue evidence="8">Gonad</tissue>
    </source>
</reference>
<keyword evidence="5" id="KW-0418">Kinase</keyword>
<keyword evidence="5" id="KW-0723">Serine/threonine-protein kinase</keyword>
<evidence type="ECO:0000256" key="4">
    <source>
        <dbReference type="PROSITE-ProRule" id="PRU10141"/>
    </source>
</evidence>
<evidence type="ECO:0000256" key="1">
    <source>
        <dbReference type="ARBA" id="ARBA00012513"/>
    </source>
</evidence>
<protein>
    <recommendedName>
        <fullName evidence="1">non-specific serine/threonine protein kinase</fullName>
        <ecNumber evidence="1">2.7.11.1</ecNumber>
    </recommendedName>
</protein>
<feature type="domain" description="Protein kinase" evidence="7">
    <location>
        <begin position="59"/>
        <end position="348"/>
    </location>
</feature>
<feature type="compositionally biased region" description="Gly residues" evidence="6">
    <location>
        <begin position="37"/>
        <end position="46"/>
    </location>
</feature>
<evidence type="ECO:0000259" key="7">
    <source>
        <dbReference type="PROSITE" id="PS50011"/>
    </source>
</evidence>